<protein>
    <submittedName>
        <fullName evidence="2">Lysophospholipase</fullName>
        <ecNumber evidence="2">3.1.1.5</ecNumber>
    </submittedName>
</protein>
<sequence length="404" mass="45726">MSYFTNHFNPGLSFKLTLTLALALTLASCGETEQRFRPSGLNSTFDFAPDTPFDAYIKRTKEMTGKARLDLTEANREKIIEAVSPFELKPASDCATGADGKYEKGILLVHGLSDSPYLTRAIGEHFQSRCFLVRSILLPGHGTVPGDLLDINDEEWIKAVDYGLYTIKGVAQNVYIGGYSTGGALAIYEGLRHEEIKAIILFSPAIGFKNSYTGLALRLYRHVRRWLEGRRDDLDFAKYETFATNAVVELAEIMDKNRAEAEKTGKLMTPLFAALSYEDISVSADKTIRFFSKYLASPESRMILYARNPESLRFDDSRIVAIKSRNLKERILDFAHISILIPPDDPHYGKEGEYKSCLHYDKIKEKKKWHACKNDEKSVWQGVASKENMNRGVVRRLTYNPLYK</sequence>
<dbReference type="InterPro" id="IPR029058">
    <property type="entry name" value="AB_hydrolase_fold"/>
</dbReference>
<reference evidence="2" key="1">
    <citation type="submission" date="2018-06" db="EMBL/GenBank/DDBJ databases">
        <authorList>
            <person name="Zhirakovskaya E."/>
        </authorList>
    </citation>
    <scope>NUCLEOTIDE SEQUENCE</scope>
</reference>
<name>A0A3B1CCB3_9ZZZZ</name>
<dbReference type="GO" id="GO:0004622">
    <property type="term" value="F:phosphatidylcholine lysophospholipase activity"/>
    <property type="evidence" value="ECO:0007669"/>
    <property type="project" value="UniProtKB-EC"/>
</dbReference>
<dbReference type="EMBL" id="UOGA01000206">
    <property type="protein sequence ID" value="VAX21654.1"/>
    <property type="molecule type" value="Genomic_DNA"/>
</dbReference>
<evidence type="ECO:0000313" key="2">
    <source>
        <dbReference type="EMBL" id="VAX21654.1"/>
    </source>
</evidence>
<dbReference type="InterPro" id="IPR022742">
    <property type="entry name" value="Hydrolase_4"/>
</dbReference>
<dbReference type="Gene3D" id="3.40.50.1820">
    <property type="entry name" value="alpha/beta hydrolase"/>
    <property type="match status" value="1"/>
</dbReference>
<dbReference type="Pfam" id="PF12146">
    <property type="entry name" value="Hydrolase_4"/>
    <property type="match status" value="1"/>
</dbReference>
<evidence type="ECO:0000259" key="1">
    <source>
        <dbReference type="Pfam" id="PF12146"/>
    </source>
</evidence>
<organism evidence="2">
    <name type="scientific">hydrothermal vent metagenome</name>
    <dbReference type="NCBI Taxonomy" id="652676"/>
    <lineage>
        <taxon>unclassified sequences</taxon>
        <taxon>metagenomes</taxon>
        <taxon>ecological metagenomes</taxon>
    </lineage>
</organism>
<gene>
    <name evidence="2" type="ORF">MNBD_NITROSPINAE04-2595</name>
</gene>
<dbReference type="SUPFAM" id="SSF53474">
    <property type="entry name" value="alpha/beta-Hydrolases"/>
    <property type="match status" value="1"/>
</dbReference>
<accession>A0A3B1CCB3</accession>
<feature type="non-terminal residue" evidence="2">
    <location>
        <position position="404"/>
    </location>
</feature>
<feature type="domain" description="Serine aminopeptidase S33" evidence="1">
    <location>
        <begin position="104"/>
        <end position="226"/>
    </location>
</feature>
<dbReference type="AlphaFoldDB" id="A0A3B1CCB3"/>
<keyword evidence="2" id="KW-0378">Hydrolase</keyword>
<dbReference type="EC" id="3.1.1.5" evidence="2"/>
<proteinExistence type="predicted"/>